<dbReference type="SUPFAM" id="SSF47413">
    <property type="entry name" value="lambda repressor-like DNA-binding domains"/>
    <property type="match status" value="1"/>
</dbReference>
<dbReference type="Gene3D" id="1.10.260.40">
    <property type="entry name" value="lambda repressor-like DNA-binding domains"/>
    <property type="match status" value="1"/>
</dbReference>
<comment type="caution">
    <text evidence="3">The sequence shown here is derived from an EMBL/GenBank/DDBJ whole genome shotgun (WGS) entry which is preliminary data.</text>
</comment>
<dbReference type="Proteomes" id="UP001597419">
    <property type="component" value="Unassembled WGS sequence"/>
</dbReference>
<proteinExistence type="predicted"/>
<keyword evidence="4" id="KW-1185">Reference proteome</keyword>
<dbReference type="InterPro" id="IPR001387">
    <property type="entry name" value="Cro/C1-type_HTH"/>
</dbReference>
<reference evidence="4" key="1">
    <citation type="journal article" date="2019" name="Int. J. Syst. Evol. Microbiol.">
        <title>The Global Catalogue of Microorganisms (GCM) 10K type strain sequencing project: providing services to taxonomists for standard genome sequencing and annotation.</title>
        <authorList>
            <consortium name="The Broad Institute Genomics Platform"/>
            <consortium name="The Broad Institute Genome Sequencing Center for Infectious Disease"/>
            <person name="Wu L."/>
            <person name="Ma J."/>
        </authorList>
    </citation>
    <scope>NUCLEOTIDE SEQUENCE [LARGE SCALE GENOMIC DNA]</scope>
    <source>
        <strain evidence="4">CGMCC 4.7643</strain>
    </source>
</reference>
<dbReference type="EMBL" id="JBHUKU010000009">
    <property type="protein sequence ID" value="MFD2460923.1"/>
    <property type="molecule type" value="Genomic_DNA"/>
</dbReference>
<evidence type="ECO:0000259" key="2">
    <source>
        <dbReference type="PROSITE" id="PS50943"/>
    </source>
</evidence>
<evidence type="ECO:0000256" key="1">
    <source>
        <dbReference type="SAM" id="MobiDB-lite"/>
    </source>
</evidence>
<dbReference type="Gene3D" id="1.25.40.10">
    <property type="entry name" value="Tetratricopeptide repeat domain"/>
    <property type="match status" value="1"/>
</dbReference>
<gene>
    <name evidence="3" type="ORF">ACFSYJ_20110</name>
</gene>
<organism evidence="3 4">
    <name type="scientific">Amycolatopsis samaneae</name>
    <dbReference type="NCBI Taxonomy" id="664691"/>
    <lineage>
        <taxon>Bacteria</taxon>
        <taxon>Bacillati</taxon>
        <taxon>Actinomycetota</taxon>
        <taxon>Actinomycetes</taxon>
        <taxon>Pseudonocardiales</taxon>
        <taxon>Pseudonocardiaceae</taxon>
        <taxon>Amycolatopsis</taxon>
    </lineage>
</organism>
<dbReference type="SUPFAM" id="SSF48452">
    <property type="entry name" value="TPR-like"/>
    <property type="match status" value="1"/>
</dbReference>
<dbReference type="SMART" id="SM00530">
    <property type="entry name" value="HTH_XRE"/>
    <property type="match status" value="1"/>
</dbReference>
<feature type="region of interest" description="Disordered" evidence="1">
    <location>
        <begin position="79"/>
        <end position="108"/>
    </location>
</feature>
<protein>
    <submittedName>
        <fullName evidence="3">Helix-turn-helix domain-containing protein</fullName>
    </submittedName>
</protein>
<dbReference type="PROSITE" id="PS50943">
    <property type="entry name" value="HTH_CROC1"/>
    <property type="match status" value="1"/>
</dbReference>
<dbReference type="RefSeq" id="WP_345394715.1">
    <property type="nucleotide sequence ID" value="NZ_BAABHG010000006.1"/>
</dbReference>
<dbReference type="Pfam" id="PF01381">
    <property type="entry name" value="HTH_3"/>
    <property type="match status" value="1"/>
</dbReference>
<dbReference type="CDD" id="cd00093">
    <property type="entry name" value="HTH_XRE"/>
    <property type="match status" value="1"/>
</dbReference>
<feature type="domain" description="HTH cro/C1-type" evidence="2">
    <location>
        <begin position="8"/>
        <end position="62"/>
    </location>
</feature>
<name>A0ABW5GJ95_9PSEU</name>
<dbReference type="InterPro" id="IPR011990">
    <property type="entry name" value="TPR-like_helical_dom_sf"/>
</dbReference>
<evidence type="ECO:0000313" key="4">
    <source>
        <dbReference type="Proteomes" id="UP001597419"/>
    </source>
</evidence>
<sequence length="372" mass="41486">MTTKRVDLARARKAAGHTQETLAYALTVDPSTVNRWESGATEPQPHKRPKLAKLLRITPEQLEDLLRNGKPLVVETAFLTPPTPEVPPRFTHSAPSMPGSPPSATRSGIDHDSWADDLDRTAICLGRQEFTLAKTLLDRWIPRFQPDTYDGHGMHLYGRSLRLLGDLRQDQGILHGPLSAQQSYEKAIQVFTHLGAARRVAQLELHLAVLDEMDGRLDEAARQYQRLAVDERLADRDRTRAQLWIGTALSKRGLNTEAVRFILPAIQHFEALEEPQDWSIAYQKLALAHRGAADLRHATEAIDVALSHRPGDAPMQRVRLDTAHAHILLSDTATADSGLDLLEGAAATSTRYGMMHQLQSIRGIRRAYEHQA</sequence>
<accession>A0ABW5GJ95</accession>
<evidence type="ECO:0000313" key="3">
    <source>
        <dbReference type="EMBL" id="MFD2460923.1"/>
    </source>
</evidence>
<dbReference type="InterPro" id="IPR010982">
    <property type="entry name" value="Lambda_DNA-bd_dom_sf"/>
</dbReference>